<dbReference type="PIRSF" id="PIRSF005901">
    <property type="entry name" value="EF-P"/>
    <property type="match status" value="1"/>
</dbReference>
<dbReference type="InterPro" id="IPR011768">
    <property type="entry name" value="Transl_elongation_fac_P"/>
</dbReference>
<dbReference type="InterPro" id="IPR013185">
    <property type="entry name" value="Transl_elong_KOW-like"/>
</dbReference>
<evidence type="ECO:0000256" key="6">
    <source>
        <dbReference type="ARBA" id="ARBA00022917"/>
    </source>
</evidence>
<evidence type="ECO:0000256" key="5">
    <source>
        <dbReference type="ARBA" id="ARBA00022768"/>
    </source>
</evidence>
<evidence type="ECO:0000313" key="12">
    <source>
        <dbReference type="EMBL" id="CUT18136.1"/>
    </source>
</evidence>
<dbReference type="PANTHER" id="PTHR30053">
    <property type="entry name" value="ELONGATION FACTOR P"/>
    <property type="match status" value="1"/>
</dbReference>
<proteinExistence type="inferred from homology"/>
<dbReference type="NCBIfam" id="TIGR00038">
    <property type="entry name" value="efp"/>
    <property type="match status" value="1"/>
</dbReference>
<dbReference type="InterPro" id="IPR020599">
    <property type="entry name" value="Transl_elong_fac_P/YeiP"/>
</dbReference>
<dbReference type="NCBIfam" id="NF001810">
    <property type="entry name" value="PRK00529.1"/>
    <property type="match status" value="1"/>
</dbReference>
<comment type="pathway">
    <text evidence="2 7">Protein biosynthesis; polypeptide chain elongation.</text>
</comment>
<comment type="subcellular location">
    <subcellularLocation>
        <location evidence="1 7">Cytoplasm</location>
    </subcellularLocation>
</comment>
<dbReference type="CDD" id="cd05794">
    <property type="entry name" value="S1_EF-P_repeat_2"/>
    <property type="match status" value="1"/>
</dbReference>
<dbReference type="InterPro" id="IPR001059">
    <property type="entry name" value="Transl_elong_P/YeiP_cen"/>
</dbReference>
<evidence type="ECO:0000259" key="11">
    <source>
        <dbReference type="SMART" id="SM01185"/>
    </source>
</evidence>
<dbReference type="GO" id="GO:0043043">
    <property type="term" value="P:peptide biosynthetic process"/>
    <property type="evidence" value="ECO:0007669"/>
    <property type="project" value="InterPro"/>
</dbReference>
<evidence type="ECO:0000256" key="1">
    <source>
        <dbReference type="ARBA" id="ARBA00004496"/>
    </source>
</evidence>
<name>A0A0S4M7M3_9BURK</name>
<dbReference type="InterPro" id="IPR012340">
    <property type="entry name" value="NA-bd_OB-fold"/>
</dbReference>
<comment type="similarity">
    <text evidence="3 7 9">Belongs to the elongation factor P family.</text>
</comment>
<dbReference type="PATRIC" id="fig|1561003.3.peg.1369"/>
<dbReference type="GO" id="GO:0003746">
    <property type="term" value="F:translation elongation factor activity"/>
    <property type="evidence" value="ECO:0007669"/>
    <property type="project" value="UniProtKB-UniRule"/>
</dbReference>
<evidence type="ECO:0000256" key="7">
    <source>
        <dbReference type="HAMAP-Rule" id="MF_00141"/>
    </source>
</evidence>
<evidence type="ECO:0000256" key="4">
    <source>
        <dbReference type="ARBA" id="ARBA00022490"/>
    </source>
</evidence>
<dbReference type="AlphaFoldDB" id="A0A0S4M7M3"/>
<evidence type="ECO:0000313" key="13">
    <source>
        <dbReference type="Proteomes" id="UP000198651"/>
    </source>
</evidence>
<dbReference type="InterPro" id="IPR008991">
    <property type="entry name" value="Translation_prot_SH3-like_sf"/>
</dbReference>
<dbReference type="SMART" id="SM00841">
    <property type="entry name" value="Elong-fact-P_C"/>
    <property type="match status" value="1"/>
</dbReference>
<dbReference type="SUPFAM" id="SSF50249">
    <property type="entry name" value="Nucleic acid-binding proteins"/>
    <property type="match status" value="2"/>
</dbReference>
<dbReference type="Pfam" id="PF09285">
    <property type="entry name" value="Elong-fact-P_C"/>
    <property type="match status" value="1"/>
</dbReference>
<dbReference type="FunFam" id="2.40.50.140:FF:000004">
    <property type="entry name" value="Elongation factor P"/>
    <property type="match status" value="1"/>
</dbReference>
<dbReference type="SMART" id="SM01185">
    <property type="entry name" value="EFP"/>
    <property type="match status" value="1"/>
</dbReference>
<dbReference type="RefSeq" id="WP_092343547.1">
    <property type="nucleotide sequence ID" value="NZ_LN906597.1"/>
</dbReference>
<feature type="domain" description="Elongation factor P C-terminal" evidence="10">
    <location>
        <begin position="128"/>
        <end position="183"/>
    </location>
</feature>
<keyword evidence="13" id="KW-1185">Reference proteome</keyword>
<dbReference type="Gene3D" id="2.40.50.140">
    <property type="entry name" value="Nucleic acid-binding proteins"/>
    <property type="match status" value="2"/>
</dbReference>
<sequence length="188" mass="21436">MKMAQELRVGNVILVKDSPLVIQRAEYYSPGCLASVVKMKLKNLLTGAISETVYKADDRLQVVILEKRQCIFSYRQDDMYVFIDEKYNQYEISVSDLSNVVHFLVEGMDCSLTFFNDLAISVELPQTIVLEITYTEQVIRGDTTGKLMKMATISTGHELQVASFCEIGDRIEIDTRTGEFRRRVNNSI</sequence>
<dbReference type="Proteomes" id="UP000198651">
    <property type="component" value="Chromosome I"/>
</dbReference>
<dbReference type="GO" id="GO:0005829">
    <property type="term" value="C:cytosol"/>
    <property type="evidence" value="ECO:0007669"/>
    <property type="project" value="UniProtKB-ARBA"/>
</dbReference>
<dbReference type="SUPFAM" id="SSF50104">
    <property type="entry name" value="Translation proteins SH3-like domain"/>
    <property type="match status" value="1"/>
</dbReference>
<feature type="domain" description="Translation elongation factor P/YeiP central" evidence="11">
    <location>
        <begin position="67"/>
        <end position="120"/>
    </location>
</feature>
<dbReference type="Pfam" id="PF08207">
    <property type="entry name" value="EFP_N"/>
    <property type="match status" value="1"/>
</dbReference>
<dbReference type="InterPro" id="IPR015365">
    <property type="entry name" value="Elong-fact-P_C"/>
</dbReference>
<gene>
    <name evidence="7 12" type="primary">efp</name>
    <name evidence="12" type="ORF">Ark11_1332</name>
</gene>
<dbReference type="InterPro" id="IPR014722">
    <property type="entry name" value="Rib_uL2_dom2"/>
</dbReference>
<keyword evidence="5 7" id="KW-0251">Elongation factor</keyword>
<evidence type="ECO:0000256" key="8">
    <source>
        <dbReference type="NCBIfam" id="TIGR00038"/>
    </source>
</evidence>
<keyword evidence="6 7" id="KW-0648">Protein biosynthesis</keyword>
<accession>A0A0S4M7M3</accession>
<reference evidence="13" key="1">
    <citation type="submission" date="2015-11" db="EMBL/GenBank/DDBJ databases">
        <authorList>
            <person name="Seth-Smith H.M.B."/>
        </authorList>
    </citation>
    <scope>NUCLEOTIDE SEQUENCE [LARGE SCALE GENOMIC DNA]</scope>
    <source>
        <strain evidence="13">2013Ark11</strain>
    </source>
</reference>
<keyword evidence="4 7" id="KW-0963">Cytoplasm</keyword>
<dbReference type="HAMAP" id="MF_00141">
    <property type="entry name" value="EF_P"/>
    <property type="match status" value="1"/>
</dbReference>
<dbReference type="PANTHER" id="PTHR30053:SF12">
    <property type="entry name" value="ELONGATION FACTOR P (EF-P) FAMILY PROTEIN"/>
    <property type="match status" value="1"/>
</dbReference>
<dbReference type="CDD" id="cd04470">
    <property type="entry name" value="S1_EF-P_repeat_1"/>
    <property type="match status" value="1"/>
</dbReference>
<dbReference type="Pfam" id="PF01132">
    <property type="entry name" value="EFP"/>
    <property type="match status" value="1"/>
</dbReference>
<evidence type="ECO:0000256" key="3">
    <source>
        <dbReference type="ARBA" id="ARBA00009479"/>
    </source>
</evidence>
<dbReference type="Gene3D" id="2.30.30.30">
    <property type="match status" value="1"/>
</dbReference>
<protein>
    <recommendedName>
        <fullName evidence="7 8">Elongation factor P</fullName>
        <shortName evidence="7">EF-P</shortName>
    </recommendedName>
</protein>
<dbReference type="OrthoDB" id="9801844at2"/>
<evidence type="ECO:0000256" key="9">
    <source>
        <dbReference type="RuleBase" id="RU004389"/>
    </source>
</evidence>
<organism evidence="12 13">
    <name type="scientific">Candidatus Ichthyocystis hellenicum</name>
    <dbReference type="NCBI Taxonomy" id="1561003"/>
    <lineage>
        <taxon>Bacteria</taxon>
        <taxon>Pseudomonadati</taxon>
        <taxon>Pseudomonadota</taxon>
        <taxon>Betaproteobacteria</taxon>
        <taxon>Burkholderiales</taxon>
        <taxon>Candidatus Ichthyocystis</taxon>
    </lineage>
</organism>
<dbReference type="UniPathway" id="UPA00345"/>
<dbReference type="STRING" id="1561003.Ark11_1332"/>
<evidence type="ECO:0000256" key="2">
    <source>
        <dbReference type="ARBA" id="ARBA00004815"/>
    </source>
</evidence>
<dbReference type="FunFam" id="2.40.50.140:FF:000009">
    <property type="entry name" value="Elongation factor P"/>
    <property type="match status" value="1"/>
</dbReference>
<dbReference type="EMBL" id="LN906597">
    <property type="protein sequence ID" value="CUT18136.1"/>
    <property type="molecule type" value="Genomic_DNA"/>
</dbReference>
<comment type="function">
    <text evidence="7">Involved in peptide bond synthesis. Stimulates efficient translation and peptide-bond synthesis on native or reconstituted 70S ribosomes in vitro. Probably functions indirectly by altering the affinity of the ribosome for aminoacyl-tRNA, thus increasing their reactivity as acceptors for peptidyl transferase.</text>
</comment>
<evidence type="ECO:0000259" key="10">
    <source>
        <dbReference type="SMART" id="SM00841"/>
    </source>
</evidence>